<sequence>MNPEPKPKPKLKPLLFVTAAVFVGYLWASAADKTAAKYRFQPDIAVSDCTE</sequence>
<keyword evidence="2" id="KW-1185">Reference proteome</keyword>
<evidence type="ECO:0000313" key="2">
    <source>
        <dbReference type="Proteomes" id="UP001149607"/>
    </source>
</evidence>
<proteinExistence type="predicted"/>
<name>A0AAQ3XKR6_9NEIS</name>
<reference evidence="1" key="1">
    <citation type="submission" date="2024-02" db="EMBL/GenBank/DDBJ databases">
        <title>Neisseria leonii sp. nov.</title>
        <authorList>
            <person name="Boutroux M."/>
            <person name="Favre-Rochex S."/>
            <person name="Gorgette O."/>
            <person name="Touak G."/>
            <person name="Muhle E."/>
            <person name="Chesneau O."/>
            <person name="Clermont D."/>
            <person name="Rahi P."/>
        </authorList>
    </citation>
    <scope>NUCLEOTIDE SEQUENCE</scope>
    <source>
        <strain evidence="1">51.81</strain>
    </source>
</reference>
<dbReference type="EMBL" id="CP146598">
    <property type="protein sequence ID" value="WWY03133.1"/>
    <property type="molecule type" value="Genomic_DNA"/>
</dbReference>
<dbReference type="Proteomes" id="UP001149607">
    <property type="component" value="Chromosome"/>
</dbReference>
<evidence type="ECO:0000313" key="1">
    <source>
        <dbReference type="EMBL" id="WWY03133.1"/>
    </source>
</evidence>
<dbReference type="AlphaFoldDB" id="A0AAQ3XKR6"/>
<protein>
    <submittedName>
        <fullName evidence="1">Uncharacterized protein</fullName>
    </submittedName>
</protein>
<dbReference type="RefSeq" id="WP_338691701.1">
    <property type="nucleotide sequence ID" value="NZ_CP146598.1"/>
</dbReference>
<organism evidence="1 2">
    <name type="scientific">Neisseria leonii</name>
    <dbReference type="NCBI Taxonomy" id="2995413"/>
    <lineage>
        <taxon>Bacteria</taxon>
        <taxon>Pseudomonadati</taxon>
        <taxon>Pseudomonadota</taxon>
        <taxon>Betaproteobacteria</taxon>
        <taxon>Neisseriales</taxon>
        <taxon>Neisseriaceae</taxon>
        <taxon>Neisseria</taxon>
    </lineage>
</organism>
<accession>A0AAQ3XKR6</accession>
<gene>
    <name evidence="1" type="ORF">V9W64_10705</name>
</gene>